<feature type="domain" description="Translation initiation factor IF-2 N-terminal" evidence="2">
    <location>
        <begin position="1"/>
        <end position="37"/>
    </location>
</feature>
<proteinExistence type="predicted"/>
<gene>
    <name evidence="3" type="ORF">ATW55_11185</name>
</gene>
<organism evidence="3 4">
    <name type="scientific">Ferroacidibacillus organovorans</name>
    <dbReference type="NCBI Taxonomy" id="1765683"/>
    <lineage>
        <taxon>Bacteria</taxon>
        <taxon>Bacillati</taxon>
        <taxon>Bacillota</taxon>
        <taxon>Bacilli</taxon>
        <taxon>Bacillales</taxon>
        <taxon>Alicyclobacillaceae</taxon>
        <taxon>Ferroacidibacillus</taxon>
    </lineage>
</organism>
<keyword evidence="4" id="KW-1185">Reference proteome</keyword>
<reference evidence="3 4" key="1">
    <citation type="submission" date="2015-12" db="EMBL/GenBank/DDBJ databases">
        <title>Draft genome sequence of Acidibacillus ferrooxidans ITV001, isolated from a chalcopyrite acid mine drainage site in Brazil.</title>
        <authorList>
            <person name="Dall'Agnol H."/>
            <person name="Nancucheo I."/>
            <person name="Johnson B."/>
            <person name="Oliveira R."/>
            <person name="Leite L."/>
            <person name="Pylro V."/>
            <person name="Nunes G.L."/>
            <person name="Tzotzos G."/>
            <person name="Fernandes G.R."/>
            <person name="Dutra J."/>
            <person name="Orellana S.C."/>
            <person name="Oliveira G."/>
        </authorList>
    </citation>
    <scope>NUCLEOTIDE SEQUENCE [LARGE SCALE GENOMIC DNA]</scope>
    <source>
        <strain evidence="4">ITV01</strain>
    </source>
</reference>
<evidence type="ECO:0000313" key="3">
    <source>
        <dbReference type="EMBL" id="KUO95035.1"/>
    </source>
</evidence>
<feature type="compositionally biased region" description="Basic and acidic residues" evidence="1">
    <location>
        <begin position="97"/>
        <end position="106"/>
    </location>
</feature>
<accession>A0A101XP86</accession>
<dbReference type="Gene3D" id="1.10.10.2480">
    <property type="match status" value="1"/>
</dbReference>
<dbReference type="AlphaFoldDB" id="A0A101XP86"/>
<dbReference type="Pfam" id="PF04760">
    <property type="entry name" value="IF2_N"/>
    <property type="match status" value="1"/>
</dbReference>
<comment type="caution">
    <text evidence="3">The sequence shown here is derived from an EMBL/GenBank/DDBJ whole genome shotgun (WGS) entry which is preliminary data.</text>
</comment>
<dbReference type="Proteomes" id="UP000053557">
    <property type="component" value="Unassembled WGS sequence"/>
</dbReference>
<feature type="compositionally biased region" description="Basic and acidic residues" evidence="1">
    <location>
        <begin position="192"/>
        <end position="206"/>
    </location>
</feature>
<feature type="compositionally biased region" description="Polar residues" evidence="1">
    <location>
        <begin position="159"/>
        <end position="169"/>
    </location>
</feature>
<evidence type="ECO:0000256" key="1">
    <source>
        <dbReference type="SAM" id="MobiDB-lite"/>
    </source>
</evidence>
<sequence>MTKLRVYEYAKQLNMSSKEIITILGRLNMPVNNHMSVMEPGMVSAVESFFSDVKARAATKTAAEQQRILAQEAARKKQLLEQSSSEGEASITGNGLNEKDGNERKANGAVLAPFRKDDEHQSANLERSSSVTFEQEQPPVAREPIAEAPMGQASRDDSSITGARSTQLQAGARSDRNGGATARQGRVQGQGSRDRYGDRSYEERTARATNAVQDGAAVTAVEQSQAPNGNPRSKNRRVVQSYEVKRD</sequence>
<feature type="compositionally biased region" description="Polar residues" evidence="1">
    <location>
        <begin position="122"/>
        <end position="135"/>
    </location>
</feature>
<feature type="compositionally biased region" description="Polar residues" evidence="1">
    <location>
        <begin position="221"/>
        <end position="232"/>
    </location>
</feature>
<protein>
    <recommendedName>
        <fullName evidence="2">Translation initiation factor IF-2 N-terminal domain-containing protein</fullName>
    </recommendedName>
</protein>
<feature type="compositionally biased region" description="Polar residues" evidence="1">
    <location>
        <begin position="80"/>
        <end position="95"/>
    </location>
</feature>
<name>A0A101XP86_9BACL</name>
<dbReference type="InterPro" id="IPR006847">
    <property type="entry name" value="IF2_N"/>
</dbReference>
<dbReference type="EMBL" id="LPVJ01000060">
    <property type="protein sequence ID" value="KUO95035.1"/>
    <property type="molecule type" value="Genomic_DNA"/>
</dbReference>
<feature type="region of interest" description="Disordered" evidence="1">
    <location>
        <begin position="79"/>
        <end position="247"/>
    </location>
</feature>
<evidence type="ECO:0000313" key="4">
    <source>
        <dbReference type="Proteomes" id="UP000053557"/>
    </source>
</evidence>
<evidence type="ECO:0000259" key="2">
    <source>
        <dbReference type="Pfam" id="PF04760"/>
    </source>
</evidence>